<evidence type="ECO:0000313" key="3">
    <source>
        <dbReference type="Proteomes" id="UP001634394"/>
    </source>
</evidence>
<feature type="region of interest" description="Disordered" evidence="1">
    <location>
        <begin position="69"/>
        <end position="143"/>
    </location>
</feature>
<proteinExistence type="predicted"/>
<sequence>MGDYANCRISEDDSATTSRSKLYEMETRNDDFQNVKRKTRESFRMDQEIVNIKFQQYLLRTESIRAVSDSGQTNAAENISGPQQYTSSSSSGQPQSSSQNQESRQSLSNGHLSGSDKNFDGEKKQQVQNSEILVSRPVPGGHYEKFTRGSNEHINKLNFIHPAKSRFGGSRTSMKSVDSESSTVSAGEVLYIPKDGSLRAFSEEQMATVFRMLHVGESTVKRLRMKNINGKKFANFTDTDLEQMGIKSPVVCYFRDRSKSSGSKTPTFML</sequence>
<dbReference type="EMBL" id="JBJQND010000008">
    <property type="protein sequence ID" value="KAL3869535.1"/>
    <property type="molecule type" value="Genomic_DNA"/>
</dbReference>
<name>A0ABD3W7M6_SINWO</name>
<keyword evidence="3" id="KW-1185">Reference proteome</keyword>
<dbReference type="Proteomes" id="UP001634394">
    <property type="component" value="Unassembled WGS sequence"/>
</dbReference>
<comment type="caution">
    <text evidence="2">The sequence shown here is derived from an EMBL/GenBank/DDBJ whole genome shotgun (WGS) entry which is preliminary data.</text>
</comment>
<evidence type="ECO:0000256" key="1">
    <source>
        <dbReference type="SAM" id="MobiDB-lite"/>
    </source>
</evidence>
<organism evidence="2 3">
    <name type="scientific">Sinanodonta woodiana</name>
    <name type="common">Chinese pond mussel</name>
    <name type="synonym">Anodonta woodiana</name>
    <dbReference type="NCBI Taxonomy" id="1069815"/>
    <lineage>
        <taxon>Eukaryota</taxon>
        <taxon>Metazoa</taxon>
        <taxon>Spiralia</taxon>
        <taxon>Lophotrochozoa</taxon>
        <taxon>Mollusca</taxon>
        <taxon>Bivalvia</taxon>
        <taxon>Autobranchia</taxon>
        <taxon>Heteroconchia</taxon>
        <taxon>Palaeoheterodonta</taxon>
        <taxon>Unionida</taxon>
        <taxon>Unionoidea</taxon>
        <taxon>Unionidae</taxon>
        <taxon>Unioninae</taxon>
        <taxon>Sinanodonta</taxon>
    </lineage>
</organism>
<dbReference type="CDD" id="cd09487">
    <property type="entry name" value="SAM_superfamily"/>
    <property type="match status" value="1"/>
</dbReference>
<protein>
    <submittedName>
        <fullName evidence="2">Uncharacterized protein</fullName>
    </submittedName>
</protein>
<reference evidence="2 3" key="1">
    <citation type="submission" date="2024-11" db="EMBL/GenBank/DDBJ databases">
        <title>Chromosome-level genome assembly of the freshwater bivalve Anodonta woodiana.</title>
        <authorList>
            <person name="Chen X."/>
        </authorList>
    </citation>
    <scope>NUCLEOTIDE SEQUENCE [LARGE SCALE GENOMIC DNA]</scope>
    <source>
        <strain evidence="2">MN2024</strain>
        <tissue evidence="2">Gills</tissue>
    </source>
</reference>
<feature type="compositionally biased region" description="Low complexity" evidence="1">
    <location>
        <begin position="83"/>
        <end position="108"/>
    </location>
</feature>
<feature type="compositionally biased region" description="Basic and acidic residues" evidence="1">
    <location>
        <begin position="21"/>
        <end position="30"/>
    </location>
</feature>
<gene>
    <name evidence="2" type="ORF">ACJMK2_042203</name>
</gene>
<accession>A0ABD3W7M6</accession>
<dbReference type="AlphaFoldDB" id="A0ABD3W7M6"/>
<feature type="compositionally biased region" description="Polar residues" evidence="1">
    <location>
        <begin position="69"/>
        <end position="82"/>
    </location>
</feature>
<evidence type="ECO:0000313" key="2">
    <source>
        <dbReference type="EMBL" id="KAL3869535.1"/>
    </source>
</evidence>
<feature type="region of interest" description="Disordered" evidence="1">
    <location>
        <begin position="1"/>
        <end position="30"/>
    </location>
</feature>